<proteinExistence type="predicted"/>
<name>A0A8D8TQ61_9HEMI</name>
<dbReference type="AlphaFoldDB" id="A0A8D8TQ61"/>
<keyword evidence="1" id="KW-1133">Transmembrane helix</keyword>
<accession>A0A8D8TQ61</accession>
<evidence type="ECO:0000256" key="1">
    <source>
        <dbReference type="SAM" id="Phobius"/>
    </source>
</evidence>
<feature type="transmembrane region" description="Helical" evidence="1">
    <location>
        <begin position="21"/>
        <end position="41"/>
    </location>
</feature>
<organism evidence="2">
    <name type="scientific">Cacopsylla melanoneura</name>
    <dbReference type="NCBI Taxonomy" id="428564"/>
    <lineage>
        <taxon>Eukaryota</taxon>
        <taxon>Metazoa</taxon>
        <taxon>Ecdysozoa</taxon>
        <taxon>Arthropoda</taxon>
        <taxon>Hexapoda</taxon>
        <taxon>Insecta</taxon>
        <taxon>Pterygota</taxon>
        <taxon>Neoptera</taxon>
        <taxon>Paraneoptera</taxon>
        <taxon>Hemiptera</taxon>
        <taxon>Sternorrhyncha</taxon>
        <taxon>Psylloidea</taxon>
        <taxon>Psyllidae</taxon>
        <taxon>Psyllinae</taxon>
        <taxon>Cacopsylla</taxon>
    </lineage>
</organism>
<keyword evidence="1" id="KW-0812">Transmembrane</keyword>
<reference evidence="2" key="1">
    <citation type="submission" date="2021-05" db="EMBL/GenBank/DDBJ databases">
        <authorList>
            <person name="Alioto T."/>
            <person name="Alioto T."/>
            <person name="Gomez Garrido J."/>
        </authorList>
    </citation>
    <scope>NUCLEOTIDE SEQUENCE</scope>
</reference>
<evidence type="ECO:0000313" key="2">
    <source>
        <dbReference type="EMBL" id="CAG6691898.1"/>
    </source>
</evidence>
<protein>
    <submittedName>
        <fullName evidence="2">Uncharacterized protein</fullName>
    </submittedName>
</protein>
<keyword evidence="1" id="KW-0472">Membrane</keyword>
<feature type="transmembrane region" description="Helical" evidence="1">
    <location>
        <begin position="61"/>
        <end position="83"/>
    </location>
</feature>
<sequence length="116" mass="13358">MLMACLLKGRYLKAVSRLPTLFLSFSQTLALNFFPPFSLVFPPSLYTFAHPRFTLFPTLSFSHIFRPSLLFTLFPTLSFFSLFSHPRFTLFPTLSSLRFLTLALHFFPPSSLVFPP</sequence>
<dbReference type="EMBL" id="HBUF01305088">
    <property type="protein sequence ID" value="CAG6691898.1"/>
    <property type="molecule type" value="Transcribed_RNA"/>
</dbReference>